<comment type="similarity">
    <text evidence="1">Belongs to the sodium:galactoside symporter (TC 2.A.2) family.</text>
</comment>
<dbReference type="RefSeq" id="WP_108437282.1">
    <property type="nucleotide sequence ID" value="NZ_CP028918.1"/>
</dbReference>
<evidence type="ECO:0000256" key="1">
    <source>
        <dbReference type="ARBA" id="ARBA00009617"/>
    </source>
</evidence>
<gene>
    <name evidence="3" type="ORF">HYN69_16790</name>
</gene>
<dbReference type="PANTHER" id="PTHR11328:SF24">
    <property type="entry name" value="MAJOR FACILITATOR SUPERFAMILY (MFS) PROFILE DOMAIN-CONTAINING PROTEIN"/>
    <property type="match status" value="1"/>
</dbReference>
<name>A0A2S0URS4_9RHOB</name>
<feature type="transmembrane region" description="Helical" evidence="2">
    <location>
        <begin position="30"/>
        <end position="51"/>
    </location>
</feature>
<dbReference type="PANTHER" id="PTHR11328">
    <property type="entry name" value="MAJOR FACILITATOR SUPERFAMILY DOMAIN-CONTAINING PROTEIN"/>
    <property type="match status" value="1"/>
</dbReference>
<feature type="transmembrane region" description="Helical" evidence="2">
    <location>
        <begin position="379"/>
        <end position="402"/>
    </location>
</feature>
<evidence type="ECO:0000313" key="3">
    <source>
        <dbReference type="EMBL" id="AWB50472.1"/>
    </source>
</evidence>
<feature type="transmembrane region" description="Helical" evidence="2">
    <location>
        <begin position="72"/>
        <end position="92"/>
    </location>
</feature>
<feature type="transmembrane region" description="Helical" evidence="2">
    <location>
        <begin position="338"/>
        <end position="359"/>
    </location>
</feature>
<dbReference type="KEGG" id="geh:HYN69_16790"/>
<feature type="transmembrane region" description="Helical" evidence="2">
    <location>
        <begin position="98"/>
        <end position="121"/>
    </location>
</feature>
<dbReference type="AlphaFoldDB" id="A0A2S0URS4"/>
<dbReference type="GO" id="GO:0015293">
    <property type="term" value="F:symporter activity"/>
    <property type="evidence" value="ECO:0007669"/>
    <property type="project" value="InterPro"/>
</dbReference>
<evidence type="ECO:0000313" key="4">
    <source>
        <dbReference type="Proteomes" id="UP000244496"/>
    </source>
</evidence>
<dbReference type="Gene3D" id="1.20.1250.20">
    <property type="entry name" value="MFS general substrate transporter like domains"/>
    <property type="match status" value="2"/>
</dbReference>
<feature type="transmembrane region" description="Helical" evidence="2">
    <location>
        <begin position="301"/>
        <end position="326"/>
    </location>
</feature>
<keyword evidence="4" id="KW-1185">Reference proteome</keyword>
<sequence length="408" mass="42220">MSARLWPWSLFAALIAMAGLPIYIHAPKFYVDAYGVSLASLGGTLALLRLFDVVQDPVLGWMAEAGRARRGFWVAVAAAAMALAMVGLFAVTPPVAPMLWFAVTLAVLFTAFSFLTIVFYGEGVGRAMRLEGGHVRLAGWREAGSLVGVCVAAVAPVVLGAVTERPFAAFALGFVLLALVAVWAMRAEWSGAGAAVGNPFALFRPVLADPLARRLLLLALVNAAPVAVTSTLFLFFVESRLGAGGSEGGLLLLFFVSAAVSTPVWTRLAQRYGAKRFLLAGMGLAIAAFLWAALLGTGDTVAFAVICVASGAALGADMVLLPALFARRLGELGAGESAAFGLWSFVSKLSLALAAAVLLPALDAAGFVSGVGNTESALWALTVCYALVPCALKCLAIALLAVTQVSEV</sequence>
<organism evidence="3 4">
    <name type="scientific">Paragemmobacter aquarius</name>
    <dbReference type="NCBI Taxonomy" id="2169400"/>
    <lineage>
        <taxon>Bacteria</taxon>
        <taxon>Pseudomonadati</taxon>
        <taxon>Pseudomonadota</taxon>
        <taxon>Alphaproteobacteria</taxon>
        <taxon>Rhodobacterales</taxon>
        <taxon>Paracoccaceae</taxon>
        <taxon>Paragemmobacter</taxon>
    </lineage>
</organism>
<dbReference type="InterPro" id="IPR036259">
    <property type="entry name" value="MFS_trans_sf"/>
</dbReference>
<feature type="transmembrane region" description="Helical" evidence="2">
    <location>
        <begin position="5"/>
        <end position="24"/>
    </location>
</feature>
<dbReference type="EMBL" id="CP028918">
    <property type="protein sequence ID" value="AWB50472.1"/>
    <property type="molecule type" value="Genomic_DNA"/>
</dbReference>
<keyword evidence="2" id="KW-0812">Transmembrane</keyword>
<dbReference type="SUPFAM" id="SSF103473">
    <property type="entry name" value="MFS general substrate transporter"/>
    <property type="match status" value="1"/>
</dbReference>
<evidence type="ECO:0000256" key="2">
    <source>
        <dbReference type="SAM" id="Phobius"/>
    </source>
</evidence>
<feature type="transmembrane region" description="Helical" evidence="2">
    <location>
        <begin position="215"/>
        <end position="236"/>
    </location>
</feature>
<dbReference type="OrthoDB" id="181905at2"/>
<accession>A0A2S0URS4</accession>
<proteinExistence type="inferred from homology"/>
<feature type="transmembrane region" description="Helical" evidence="2">
    <location>
        <begin position="142"/>
        <end position="161"/>
    </location>
</feature>
<dbReference type="GO" id="GO:0005886">
    <property type="term" value="C:plasma membrane"/>
    <property type="evidence" value="ECO:0007669"/>
    <property type="project" value="TreeGrafter"/>
</dbReference>
<dbReference type="Proteomes" id="UP000244496">
    <property type="component" value="Chromosome"/>
</dbReference>
<protein>
    <submittedName>
        <fullName evidence="3">Sugar:cation symporter</fullName>
    </submittedName>
</protein>
<feature type="transmembrane region" description="Helical" evidence="2">
    <location>
        <begin position="167"/>
        <end position="185"/>
    </location>
</feature>
<feature type="transmembrane region" description="Helical" evidence="2">
    <location>
        <begin position="277"/>
        <end position="295"/>
    </location>
</feature>
<keyword evidence="2" id="KW-1133">Transmembrane helix</keyword>
<reference evidence="3 4" key="1">
    <citation type="submission" date="2018-04" db="EMBL/GenBank/DDBJ databases">
        <title>Genome sequencing of Gemmobacter.</title>
        <authorList>
            <person name="Yi H."/>
            <person name="Baek M.-G."/>
        </authorList>
    </citation>
    <scope>NUCLEOTIDE SEQUENCE [LARGE SCALE GENOMIC DNA]</scope>
    <source>
        <strain evidence="3 4">HYN0069</strain>
    </source>
</reference>
<dbReference type="Pfam" id="PF13347">
    <property type="entry name" value="MFS_2"/>
    <property type="match status" value="1"/>
</dbReference>
<feature type="transmembrane region" description="Helical" evidence="2">
    <location>
        <begin position="248"/>
        <end position="265"/>
    </location>
</feature>
<dbReference type="InterPro" id="IPR039672">
    <property type="entry name" value="MFS_2"/>
</dbReference>
<dbReference type="GO" id="GO:0008643">
    <property type="term" value="P:carbohydrate transport"/>
    <property type="evidence" value="ECO:0007669"/>
    <property type="project" value="InterPro"/>
</dbReference>
<keyword evidence="2" id="KW-0472">Membrane</keyword>